<dbReference type="Pfam" id="PF04082">
    <property type="entry name" value="Fungal_trans"/>
    <property type="match status" value="1"/>
</dbReference>
<evidence type="ECO:0000259" key="3">
    <source>
        <dbReference type="Pfam" id="PF04082"/>
    </source>
</evidence>
<dbReference type="PANTHER" id="PTHR47431">
    <property type="entry name" value="ZN(II)2CYS6 TRANSCRIPTION FACTOR (EUROFUNG)-RELATED"/>
    <property type="match status" value="1"/>
</dbReference>
<evidence type="ECO:0000313" key="5">
    <source>
        <dbReference type="Proteomes" id="UP000662931"/>
    </source>
</evidence>
<dbReference type="PANTHER" id="PTHR47431:SF1">
    <property type="entry name" value="ZN(II)2CYS6 TRANSCRIPTION FACTOR (EUROFUNG)"/>
    <property type="match status" value="1"/>
</dbReference>
<feature type="compositionally biased region" description="Low complexity" evidence="2">
    <location>
        <begin position="605"/>
        <end position="624"/>
    </location>
</feature>
<dbReference type="EMBL" id="CP064815">
    <property type="protein sequence ID" value="QPG76262.1"/>
    <property type="molecule type" value="Genomic_DNA"/>
</dbReference>
<reference evidence="4" key="1">
    <citation type="submission" date="2020-10" db="EMBL/GenBank/DDBJ databases">
        <authorList>
            <person name="Roach M.J.R."/>
        </authorList>
    </citation>
    <scope>NUCLEOTIDE SEQUENCE</scope>
    <source>
        <strain evidence="4">CBS 1945</strain>
    </source>
</reference>
<dbReference type="InterPro" id="IPR007219">
    <property type="entry name" value="XnlR_reg_dom"/>
</dbReference>
<protein>
    <recommendedName>
        <fullName evidence="3">Xylanolytic transcriptional activator regulatory domain-containing protein</fullName>
    </recommendedName>
</protein>
<feature type="compositionally biased region" description="Low complexity" evidence="2">
    <location>
        <begin position="565"/>
        <end position="587"/>
    </location>
</feature>
<evidence type="ECO:0000256" key="2">
    <source>
        <dbReference type="SAM" id="MobiDB-lite"/>
    </source>
</evidence>
<evidence type="ECO:0000256" key="1">
    <source>
        <dbReference type="ARBA" id="ARBA00023242"/>
    </source>
</evidence>
<keyword evidence="1" id="KW-0539">Nucleus</keyword>
<name>A0A875S8Q2_EENNA</name>
<accession>A0A875S8Q2</accession>
<proteinExistence type="predicted"/>
<dbReference type="Proteomes" id="UP000662931">
    <property type="component" value="Chromosome 4"/>
</dbReference>
<dbReference type="CDD" id="cd12148">
    <property type="entry name" value="fungal_TF_MHR"/>
    <property type="match status" value="1"/>
</dbReference>
<organism evidence="4 5">
    <name type="scientific">Eeniella nana</name>
    <name type="common">Yeast</name>
    <name type="synonym">Brettanomyces nanus</name>
    <dbReference type="NCBI Taxonomy" id="13502"/>
    <lineage>
        <taxon>Eukaryota</taxon>
        <taxon>Fungi</taxon>
        <taxon>Dikarya</taxon>
        <taxon>Ascomycota</taxon>
        <taxon>Saccharomycotina</taxon>
        <taxon>Pichiomycetes</taxon>
        <taxon>Pichiales</taxon>
        <taxon>Pichiaceae</taxon>
        <taxon>Brettanomyces</taxon>
    </lineage>
</organism>
<dbReference type="GeneID" id="62197048"/>
<feature type="region of interest" description="Disordered" evidence="2">
    <location>
        <begin position="603"/>
        <end position="633"/>
    </location>
</feature>
<feature type="domain" description="Xylanolytic transcriptional activator regulatory" evidence="3">
    <location>
        <begin position="63"/>
        <end position="276"/>
    </location>
</feature>
<feature type="region of interest" description="Disordered" evidence="2">
    <location>
        <begin position="564"/>
        <end position="588"/>
    </location>
</feature>
<dbReference type="OrthoDB" id="2399539at2759"/>
<dbReference type="RefSeq" id="XP_038779827.1">
    <property type="nucleotide sequence ID" value="XM_038923899.1"/>
</dbReference>
<dbReference type="AlphaFoldDB" id="A0A875S8Q2"/>
<sequence length="698" mass="78232">MSGEVPENMKGTTGIDLFPTFNASRSEESLKKVFDPRMLEQSLDKCYISPALTKDLDVESIVNTYYKYFHSIHPFLPHREDIMTYLNSVPYNYDLLLAMKIMGDGQVSSIYSRDVETVQFLVTSVVNYIKQVGKDLISLQSLLILAMIAHISSLHDLSMLLREALVSLALELKLNLLDQHTVPDIFMDVNGFITERRESDNNASTNTIHGVQLMNTPSESDTKDDVLTELMQACRVANIPKRILADTIRRTLWEVYFFDTISGTASGHTMSLLASCKIIVLYPTTISAHAFDYKSRAEACKLVNDSIKLNVAIQAEEEVESHLVHMKAAIGNWELRLDNPDMYSTPYLVNANGQVNEGVFEAIMLVNYAQIFTHRPFSYLWRSDVSKHPKCTDEEDVSEDCPPLKRQEVDSQKIIETRKTIDSASSVVKSLLDTNAADVTKRTPFLACALAFSSLVHLSAFSWVESSLQVLGDDASTASLLKENINEEELDTYTEYIKLELGAIYQISRHWALSAKLAQHIKETLRRVSLKLYRKVQAALPEPKFKPVEIAALTPIQKDIRRTSYRTPSLSTSSSTQPTFTKTTTDPVLPDVFSRRPREYIRSLPNTYSGTNPTTSNSTRSPDPGAVSTGNISAEKPEISGQTNLINEINDAELNMMMDDSYLSLSPTSDTGCDWVDKHIFEFDAYNLAAGDESKTPN</sequence>
<dbReference type="KEGG" id="bnn:FOA43_003648"/>
<keyword evidence="5" id="KW-1185">Reference proteome</keyword>
<evidence type="ECO:0000313" key="4">
    <source>
        <dbReference type="EMBL" id="QPG76262.1"/>
    </source>
</evidence>
<gene>
    <name evidence="4" type="ORF">FOA43_003648</name>
</gene>